<dbReference type="AlphaFoldDB" id="A0A8H7C982"/>
<feature type="domain" description="DRBM" evidence="10">
    <location>
        <begin position="235"/>
        <end position="305"/>
    </location>
</feature>
<dbReference type="PROSITE" id="PS50142">
    <property type="entry name" value="RNASE_3_2"/>
    <property type="match status" value="1"/>
</dbReference>
<evidence type="ECO:0000256" key="5">
    <source>
        <dbReference type="ARBA" id="ARBA00023128"/>
    </source>
</evidence>
<evidence type="ECO:0000313" key="13">
    <source>
        <dbReference type="Proteomes" id="UP000629468"/>
    </source>
</evidence>
<reference evidence="12 13" key="1">
    <citation type="journal article" name="Sci. Rep.">
        <title>Telomere-to-telomere assembled and centromere annotated genomes of the two main subspecies of the button mushroom Agaricus bisporus reveal especially polymorphic chromosome ends.</title>
        <authorList>
            <person name="Sonnenberg A.S.M."/>
            <person name="Sedaghat-Telgerd N."/>
            <person name="Lavrijssen B."/>
            <person name="Ohm R.A."/>
            <person name="Hendrickx P.M."/>
            <person name="Scholtmeijer K."/>
            <person name="Baars J.J.P."/>
            <person name="van Peer A."/>
        </authorList>
    </citation>
    <scope>NUCLEOTIDE SEQUENCE [LARGE SCALE GENOMIC DNA]</scope>
    <source>
        <strain evidence="12 13">H119_p4</strain>
    </source>
</reference>
<keyword evidence="2 9" id="KW-0694">RNA-binding</keyword>
<dbReference type="InterPro" id="IPR055189">
    <property type="entry name" value="RM44_endonuclase"/>
</dbReference>
<evidence type="ECO:0000256" key="3">
    <source>
        <dbReference type="ARBA" id="ARBA00022946"/>
    </source>
</evidence>
<evidence type="ECO:0000259" key="10">
    <source>
        <dbReference type="PROSITE" id="PS50137"/>
    </source>
</evidence>
<dbReference type="GO" id="GO:0005739">
    <property type="term" value="C:mitochondrion"/>
    <property type="evidence" value="ECO:0007669"/>
    <property type="project" value="TreeGrafter"/>
</dbReference>
<evidence type="ECO:0000259" key="11">
    <source>
        <dbReference type="PROSITE" id="PS50142"/>
    </source>
</evidence>
<dbReference type="Gene3D" id="3.30.160.20">
    <property type="match status" value="1"/>
</dbReference>
<dbReference type="CDD" id="cd00593">
    <property type="entry name" value="RIBOc"/>
    <property type="match status" value="1"/>
</dbReference>
<dbReference type="Gene3D" id="1.10.1520.10">
    <property type="entry name" value="Ribonuclease III domain"/>
    <property type="match status" value="1"/>
</dbReference>
<keyword evidence="5" id="KW-0496">Mitochondrion</keyword>
<comment type="subcellular location">
    <subcellularLocation>
        <location evidence="1">Mitochondrion</location>
    </subcellularLocation>
</comment>
<dbReference type="InterPro" id="IPR036389">
    <property type="entry name" value="RNase_III_sf"/>
</dbReference>
<accession>A0A8H7C982</accession>
<dbReference type="EMBL" id="JABXXO010000009">
    <property type="protein sequence ID" value="KAF7770555.1"/>
    <property type="molecule type" value="Genomic_DNA"/>
</dbReference>
<proteinExistence type="inferred from homology"/>
<keyword evidence="4" id="KW-0689">Ribosomal protein</keyword>
<dbReference type="InterPro" id="IPR044444">
    <property type="entry name" value="Ribosomal_mL44_DSRM_metazoa"/>
</dbReference>
<evidence type="ECO:0000256" key="1">
    <source>
        <dbReference type="ARBA" id="ARBA00004173"/>
    </source>
</evidence>
<evidence type="ECO:0000313" key="12">
    <source>
        <dbReference type="EMBL" id="KAF7770555.1"/>
    </source>
</evidence>
<feature type="domain" description="RNase III" evidence="11">
    <location>
        <begin position="70"/>
        <end position="208"/>
    </location>
</feature>
<name>A0A8H7C982_AGABI</name>
<dbReference type="SMART" id="SM00358">
    <property type="entry name" value="DSRM"/>
    <property type="match status" value="1"/>
</dbReference>
<dbReference type="InterPro" id="IPR014720">
    <property type="entry name" value="dsRBD_dom"/>
</dbReference>
<dbReference type="Proteomes" id="UP000629468">
    <property type="component" value="Unassembled WGS sequence"/>
</dbReference>
<evidence type="ECO:0000256" key="9">
    <source>
        <dbReference type="PROSITE-ProRule" id="PRU00266"/>
    </source>
</evidence>
<dbReference type="PANTHER" id="PTHR11207">
    <property type="entry name" value="RIBONUCLEASE III"/>
    <property type="match status" value="1"/>
</dbReference>
<evidence type="ECO:0000256" key="6">
    <source>
        <dbReference type="ARBA" id="ARBA00023274"/>
    </source>
</evidence>
<dbReference type="GO" id="GO:0006396">
    <property type="term" value="P:RNA processing"/>
    <property type="evidence" value="ECO:0007669"/>
    <property type="project" value="InterPro"/>
</dbReference>
<comment type="similarity">
    <text evidence="7">Belongs to the ribonuclease III family. Mitochondrion-specific ribosomal protein mL44 subfamily.</text>
</comment>
<dbReference type="GO" id="GO:0004525">
    <property type="term" value="F:ribonuclease III activity"/>
    <property type="evidence" value="ECO:0007669"/>
    <property type="project" value="InterPro"/>
</dbReference>
<dbReference type="SUPFAM" id="SSF69065">
    <property type="entry name" value="RNase III domain-like"/>
    <property type="match status" value="1"/>
</dbReference>
<dbReference type="CDD" id="cd19873">
    <property type="entry name" value="DSRM_MRPL3_like"/>
    <property type="match status" value="1"/>
</dbReference>
<dbReference type="OMA" id="HLPTRVM"/>
<evidence type="ECO:0000256" key="4">
    <source>
        <dbReference type="ARBA" id="ARBA00022980"/>
    </source>
</evidence>
<dbReference type="Pfam" id="PF22892">
    <property type="entry name" value="DSRM_MRPL44"/>
    <property type="match status" value="1"/>
</dbReference>
<evidence type="ECO:0000256" key="7">
    <source>
        <dbReference type="ARBA" id="ARBA00024034"/>
    </source>
</evidence>
<evidence type="ECO:0000256" key="2">
    <source>
        <dbReference type="ARBA" id="ARBA00022884"/>
    </source>
</evidence>
<dbReference type="PANTHER" id="PTHR11207:SF32">
    <property type="entry name" value="LARGE RIBOSOMAL SUBUNIT PROTEIN ML44"/>
    <property type="match status" value="1"/>
</dbReference>
<gene>
    <name evidence="12" type="ORF">Agabi119p4_6529</name>
</gene>
<dbReference type="InterPro" id="IPR000999">
    <property type="entry name" value="RNase_III_dom"/>
</dbReference>
<dbReference type="GO" id="GO:0003735">
    <property type="term" value="F:structural constituent of ribosome"/>
    <property type="evidence" value="ECO:0007669"/>
    <property type="project" value="TreeGrafter"/>
</dbReference>
<keyword evidence="3" id="KW-0809">Transit peptide</keyword>
<evidence type="ECO:0000256" key="8">
    <source>
        <dbReference type="ARBA" id="ARBA00035187"/>
    </source>
</evidence>
<dbReference type="GO" id="GO:0003725">
    <property type="term" value="F:double-stranded RNA binding"/>
    <property type="evidence" value="ECO:0007669"/>
    <property type="project" value="InterPro"/>
</dbReference>
<comment type="caution">
    <text evidence="12">The sequence shown here is derived from an EMBL/GenBank/DDBJ whole genome shotgun (WGS) entry which is preliminary data.</text>
</comment>
<dbReference type="InterPro" id="IPR044443">
    <property type="entry name" value="Ribosomal_mL44_DSRM_fung"/>
</dbReference>
<dbReference type="SMART" id="SM00535">
    <property type="entry name" value="RIBOc"/>
    <property type="match status" value="1"/>
</dbReference>
<dbReference type="PROSITE" id="PS50137">
    <property type="entry name" value="DS_RBD"/>
    <property type="match status" value="1"/>
</dbReference>
<dbReference type="Pfam" id="PF22935">
    <property type="entry name" value="RM44_endonuclase"/>
    <property type="match status" value="1"/>
</dbReference>
<organism evidence="12 13">
    <name type="scientific">Agaricus bisporus var. burnettii</name>
    <dbReference type="NCBI Taxonomy" id="192524"/>
    <lineage>
        <taxon>Eukaryota</taxon>
        <taxon>Fungi</taxon>
        <taxon>Dikarya</taxon>
        <taxon>Basidiomycota</taxon>
        <taxon>Agaricomycotina</taxon>
        <taxon>Agaricomycetes</taxon>
        <taxon>Agaricomycetidae</taxon>
        <taxon>Agaricales</taxon>
        <taxon>Agaricineae</taxon>
        <taxon>Agaricaceae</taxon>
        <taxon>Agaricus</taxon>
    </lineage>
</organism>
<protein>
    <recommendedName>
        <fullName evidence="8">Large ribosomal subunit protein mL44</fullName>
    </recommendedName>
</protein>
<sequence>MQHRRLVAAHRSLLVYRRLVSTGAHLPSVAASVVPKFPPPLSYYEKTDVPKQILDPQEWAAVQPPPQSALVAFAHRLGLASVLTSPEVVQQACTHPSFLLLHRQYYPKAPSLPNNGQLESLGNSLMGMFAAEYLFAAYPYLPTRVLKAAVTAYVGPSTCAAVAQEMGASPLLRWHRIPEMGSQPAVMHPDALASVPRSIAALIYKNRSLSFARKFVHAYFLSRRMDLQNLIKFIDPKKTLLEMVLKFGREKPVSRLLKETGRFSNSPVYVVGIFSGSDQLGEGQGSSLKMAEFRAAEDALHRVYLTRTPDDLIQLPTTTFPSNRGDVFSPGPEHKYESPQLHMAEIIYASSGKPLHSS</sequence>
<dbReference type="SUPFAM" id="SSF54768">
    <property type="entry name" value="dsRNA-binding domain-like"/>
    <property type="match status" value="1"/>
</dbReference>
<keyword evidence="6" id="KW-0687">Ribonucleoprotein</keyword>